<dbReference type="AlphaFoldDB" id="F0UIB6"/>
<name>F0UIB6_AJEC8</name>
<dbReference type="OMA" id="REDLDWN"/>
<dbReference type="Proteomes" id="UP000008142">
    <property type="component" value="Unassembled WGS sequence"/>
</dbReference>
<organism evidence="3">
    <name type="scientific">Ajellomyces capsulatus (strain H88)</name>
    <name type="common">Darling's disease fungus</name>
    <name type="synonym">Histoplasma capsulatum</name>
    <dbReference type="NCBI Taxonomy" id="544711"/>
    <lineage>
        <taxon>Eukaryota</taxon>
        <taxon>Fungi</taxon>
        <taxon>Dikarya</taxon>
        <taxon>Ascomycota</taxon>
        <taxon>Pezizomycotina</taxon>
        <taxon>Eurotiomycetes</taxon>
        <taxon>Eurotiomycetidae</taxon>
        <taxon>Onygenales</taxon>
        <taxon>Ajellomycetaceae</taxon>
        <taxon>Histoplasma</taxon>
    </lineage>
</organism>
<dbReference type="Proteomes" id="UP000663419">
    <property type="component" value="Chromosome 5"/>
</dbReference>
<reference evidence="3" key="1">
    <citation type="submission" date="2008-07" db="EMBL/GenBank/DDBJ databases">
        <title>Annotation of Ajellomyces capsulatus strain H88.</title>
        <authorList>
            <person name="Champion M."/>
            <person name="Cuomo C."/>
            <person name="Ma L.-J."/>
            <person name="Henn M.R."/>
            <person name="Sil A."/>
            <person name="Goldman B."/>
            <person name="Young S.K."/>
            <person name="Kodira C.D."/>
            <person name="Zeng Q."/>
            <person name="Koehrsen M."/>
            <person name="Alvarado L."/>
            <person name="Berlin A."/>
            <person name="Borenstein D."/>
            <person name="Chen Z."/>
            <person name="Engels R."/>
            <person name="Freedman E."/>
            <person name="Gellesch M."/>
            <person name="Goldberg J."/>
            <person name="Griggs A."/>
            <person name="Gujja S."/>
            <person name="Heiman D."/>
            <person name="Hepburn T."/>
            <person name="Howarth C."/>
            <person name="Jen D."/>
            <person name="Larson L."/>
            <person name="Lewis B."/>
            <person name="Mehta T."/>
            <person name="Park D."/>
            <person name="Pearson M."/>
            <person name="Roberts A."/>
            <person name="Saif S."/>
            <person name="Shea T."/>
            <person name="Shenoy N."/>
            <person name="Sisk P."/>
            <person name="Stolte C."/>
            <person name="Sykes S."/>
            <person name="Walk T."/>
            <person name="White J."/>
            <person name="Yandava C."/>
            <person name="Klein B."/>
            <person name="McEwen J.G."/>
            <person name="Puccia R."/>
            <person name="Goldman G.H."/>
            <person name="Felipe M.S."/>
            <person name="Nino-Vega G."/>
            <person name="San-Blas G."/>
            <person name="Taylor J."/>
            <person name="Mendoza L."/>
            <person name="Galagan J."/>
            <person name="Nusbaum C."/>
            <person name="Birren B."/>
        </authorList>
    </citation>
    <scope>NUCLEOTIDE SEQUENCE [LARGE SCALE GENOMIC DNA]</scope>
    <source>
        <strain evidence="3">H88</strain>
    </source>
</reference>
<dbReference type="Pfam" id="PF20174">
    <property type="entry name" value="DUF6540"/>
    <property type="match status" value="1"/>
</dbReference>
<gene>
    <name evidence="1" type="ORF">HCEG_05583</name>
    <name evidence="2" type="ORF">I7I53_05362</name>
</gene>
<sequence length="139" mass="15552">MPTKIFILVFKGDPVDLKKFRHTALYLEFAAGTHSMMHVTGTQGMFVFEAKTDYNPVLSRSLVKMIPAAEVPDSISEASIKSTVSATPAKNSREDLDWNCQLWVGDALTRLTDRDYVSKEQRDAAIDAMVDAYMEAEDE</sequence>
<protein>
    <submittedName>
        <fullName evidence="1">Uncharacterized protein</fullName>
    </submittedName>
</protein>
<dbReference type="EMBL" id="CP069106">
    <property type="protein sequence ID" value="QSS56989.1"/>
    <property type="molecule type" value="Genomic_DNA"/>
</dbReference>
<accession>F0UIB6</accession>
<reference evidence="2" key="2">
    <citation type="submission" date="2021-01" db="EMBL/GenBank/DDBJ databases">
        <title>Chromosome-level genome assembly of a human fungal pathogen reveals clustering of transcriptionally co-regulated genes.</title>
        <authorList>
            <person name="Voorhies M."/>
            <person name="Cohen S."/>
            <person name="Shea T.P."/>
            <person name="Petrus S."/>
            <person name="Munoz J.F."/>
            <person name="Poplawski S."/>
            <person name="Goldman W.E."/>
            <person name="Michael T."/>
            <person name="Cuomo C.A."/>
            <person name="Sil A."/>
            <person name="Beyhan S."/>
        </authorList>
    </citation>
    <scope>NUCLEOTIDE SEQUENCE</scope>
    <source>
        <strain evidence="2">H88</strain>
    </source>
</reference>
<dbReference type="VEuPathDB" id="FungiDB:I7I53_05362"/>
<dbReference type="EMBL" id="DS990639">
    <property type="protein sequence ID" value="EGC46368.1"/>
    <property type="molecule type" value="Genomic_DNA"/>
</dbReference>
<evidence type="ECO:0000313" key="3">
    <source>
        <dbReference type="Proteomes" id="UP000008142"/>
    </source>
</evidence>
<dbReference type="STRING" id="544711.F0UIB6"/>
<evidence type="ECO:0000313" key="1">
    <source>
        <dbReference type="EMBL" id="EGC46368.1"/>
    </source>
</evidence>
<dbReference type="HOGENOM" id="CLU_134511_0_0_1"/>
<proteinExistence type="predicted"/>
<dbReference type="InterPro" id="IPR046670">
    <property type="entry name" value="DUF6540"/>
</dbReference>
<dbReference type="OrthoDB" id="37659at2759"/>
<evidence type="ECO:0000313" key="2">
    <source>
        <dbReference type="EMBL" id="QSS56989.1"/>
    </source>
</evidence>